<dbReference type="AlphaFoldDB" id="A0ABD1PR36"/>
<feature type="region of interest" description="Disordered" evidence="1">
    <location>
        <begin position="16"/>
        <end position="40"/>
    </location>
</feature>
<dbReference type="EMBL" id="JBFOLK010000013">
    <property type="protein sequence ID" value="KAL2466381.1"/>
    <property type="molecule type" value="Genomic_DNA"/>
</dbReference>
<evidence type="ECO:0000256" key="1">
    <source>
        <dbReference type="SAM" id="MobiDB-lite"/>
    </source>
</evidence>
<evidence type="ECO:0000313" key="3">
    <source>
        <dbReference type="Proteomes" id="UP001604336"/>
    </source>
</evidence>
<comment type="caution">
    <text evidence="2">The sequence shown here is derived from an EMBL/GenBank/DDBJ whole genome shotgun (WGS) entry which is preliminary data.</text>
</comment>
<keyword evidence="3" id="KW-1185">Reference proteome</keyword>
<feature type="compositionally biased region" description="Low complexity" evidence="1">
    <location>
        <begin position="23"/>
        <end position="36"/>
    </location>
</feature>
<accession>A0ABD1PR36</accession>
<evidence type="ECO:0000313" key="2">
    <source>
        <dbReference type="EMBL" id="KAL2466381.1"/>
    </source>
</evidence>
<gene>
    <name evidence="2" type="ORF">Adt_42232</name>
</gene>
<reference evidence="3" key="1">
    <citation type="submission" date="2024-07" db="EMBL/GenBank/DDBJ databases">
        <title>Two chromosome-level genome assemblies of Korean endemic species Abeliophyllum distichum and Forsythia ovata (Oleaceae).</title>
        <authorList>
            <person name="Jang H."/>
        </authorList>
    </citation>
    <scope>NUCLEOTIDE SEQUENCE [LARGE SCALE GENOMIC DNA]</scope>
</reference>
<protein>
    <submittedName>
        <fullName evidence="2">Uncharacterized protein</fullName>
    </submittedName>
</protein>
<dbReference type="Proteomes" id="UP001604336">
    <property type="component" value="Unassembled WGS sequence"/>
</dbReference>
<proteinExistence type="predicted"/>
<name>A0ABD1PR36_9LAMI</name>
<sequence length="114" mass="12009">MRLRPYILGLVQDREGFGLSRPSDSFASDSQASDSFGLGHVKMPRRMPRGIFCLHGLAEYRGVTIVPQASGPPSFMRGAGLGSSDFLGKLSPTRSGADIHVGGGPCFMPTGGDP</sequence>
<organism evidence="2 3">
    <name type="scientific">Abeliophyllum distichum</name>
    <dbReference type="NCBI Taxonomy" id="126358"/>
    <lineage>
        <taxon>Eukaryota</taxon>
        <taxon>Viridiplantae</taxon>
        <taxon>Streptophyta</taxon>
        <taxon>Embryophyta</taxon>
        <taxon>Tracheophyta</taxon>
        <taxon>Spermatophyta</taxon>
        <taxon>Magnoliopsida</taxon>
        <taxon>eudicotyledons</taxon>
        <taxon>Gunneridae</taxon>
        <taxon>Pentapetalae</taxon>
        <taxon>asterids</taxon>
        <taxon>lamiids</taxon>
        <taxon>Lamiales</taxon>
        <taxon>Oleaceae</taxon>
        <taxon>Forsythieae</taxon>
        <taxon>Abeliophyllum</taxon>
    </lineage>
</organism>